<dbReference type="Pfam" id="PF14559">
    <property type="entry name" value="TPR_19"/>
    <property type="match status" value="1"/>
</dbReference>
<proteinExistence type="predicted"/>
<reference evidence="3" key="1">
    <citation type="submission" date="2023-10" db="EMBL/GenBank/DDBJ databases">
        <title>Genome assembly of Pristionchus species.</title>
        <authorList>
            <person name="Yoshida K."/>
            <person name="Sommer R.J."/>
        </authorList>
    </citation>
    <scope>NUCLEOTIDE SEQUENCE</scope>
    <source>
        <strain evidence="3">RS5133</strain>
    </source>
</reference>
<dbReference type="InterPro" id="IPR011990">
    <property type="entry name" value="TPR-like_helical_dom_sf"/>
</dbReference>
<dbReference type="EMBL" id="BTSY01000004">
    <property type="protein sequence ID" value="GMT24302.1"/>
    <property type="molecule type" value="Genomic_DNA"/>
</dbReference>
<dbReference type="Gene3D" id="1.25.40.10">
    <property type="entry name" value="Tetratricopeptide repeat domain"/>
    <property type="match status" value="2"/>
</dbReference>
<feature type="repeat" description="TPR" evidence="1">
    <location>
        <begin position="46"/>
        <end position="79"/>
    </location>
</feature>
<dbReference type="InterPro" id="IPR019734">
    <property type="entry name" value="TPR_rpt"/>
</dbReference>
<evidence type="ECO:0000313" key="4">
    <source>
        <dbReference type="Proteomes" id="UP001432322"/>
    </source>
</evidence>
<dbReference type="PROSITE" id="PS50293">
    <property type="entry name" value="TPR_REGION"/>
    <property type="match status" value="1"/>
</dbReference>
<name>A0AAV5VZX5_9BILA</name>
<dbReference type="PROSITE" id="PS50005">
    <property type="entry name" value="TPR"/>
    <property type="match status" value="1"/>
</dbReference>
<keyword evidence="4" id="KW-1185">Reference proteome</keyword>
<dbReference type="Proteomes" id="UP001432322">
    <property type="component" value="Unassembled WGS sequence"/>
</dbReference>
<protein>
    <recommendedName>
        <fullName evidence="5">Anaphase-promoting complex subunit 7</fullName>
    </recommendedName>
</protein>
<evidence type="ECO:0000256" key="1">
    <source>
        <dbReference type="PROSITE-ProRule" id="PRU00339"/>
    </source>
</evidence>
<evidence type="ECO:0000256" key="2">
    <source>
        <dbReference type="SAM" id="MobiDB-lite"/>
    </source>
</evidence>
<dbReference type="SUPFAM" id="SSF48452">
    <property type="entry name" value="TPR-like"/>
    <property type="match status" value="1"/>
</dbReference>
<organism evidence="3 4">
    <name type="scientific">Pristionchus fissidentatus</name>
    <dbReference type="NCBI Taxonomy" id="1538716"/>
    <lineage>
        <taxon>Eukaryota</taxon>
        <taxon>Metazoa</taxon>
        <taxon>Ecdysozoa</taxon>
        <taxon>Nematoda</taxon>
        <taxon>Chromadorea</taxon>
        <taxon>Rhabditida</taxon>
        <taxon>Rhabditina</taxon>
        <taxon>Diplogasteromorpha</taxon>
        <taxon>Diplogasteroidea</taxon>
        <taxon>Neodiplogasteridae</taxon>
        <taxon>Pristionchus</taxon>
    </lineage>
</organism>
<feature type="region of interest" description="Disordered" evidence="2">
    <location>
        <begin position="517"/>
        <end position="572"/>
    </location>
</feature>
<dbReference type="SMART" id="SM00028">
    <property type="entry name" value="TPR"/>
    <property type="match status" value="3"/>
</dbReference>
<feature type="compositionally biased region" description="Basic and acidic residues" evidence="2">
    <location>
        <begin position="523"/>
        <end position="540"/>
    </location>
</feature>
<comment type="caution">
    <text evidence="3">The sequence shown here is derived from an EMBL/GenBank/DDBJ whole genome shotgun (WGS) entry which is preliminary data.</text>
</comment>
<feature type="compositionally biased region" description="Low complexity" evidence="2">
    <location>
        <begin position="547"/>
        <end position="561"/>
    </location>
</feature>
<gene>
    <name evidence="3" type="ORF">PFISCL1PPCAC_15599</name>
</gene>
<feature type="non-terminal residue" evidence="3">
    <location>
        <position position="1"/>
    </location>
</feature>
<evidence type="ECO:0000313" key="3">
    <source>
        <dbReference type="EMBL" id="GMT24302.1"/>
    </source>
</evidence>
<keyword evidence="1" id="KW-0802">TPR repeat</keyword>
<sequence>SLIRWLQMKVVDALARLSAEELYDDVILIYGMNPCFTKGMPRQTKSKIHRFAGEAYFQNGRYELALKAYREALRVYPSNLNTDEEADLRYRMARCLFKLGNLENAMATLNLIKPAHQKARMKKLEILLWEKMGIDNSKSNDPIFDAHVALVTFCSECVTSLKYLTRLRDKKYSNLFSSPSISDLPFLSPWWEAQSAWGHDDLIGAVSILMENAKLAPRLASLEAGQMLLLIGMKEDAVDLLKKARQMDVDNTEGVNMLVNALGQLAVDESDRLNDLEQIVLQLTTFQESCPEAILAYGQLSRVKEVRRKEESAIGRTIKHEVPLHFAHQASAMSLSGTIDATLLKMQILNDMERYTEVLEIGSSIMRRGIQNMDVYEQMVSANVMLKRVEGARLLCLSAMDAMPGPRSALLYAHVLTFKHDSTNEEQGTEHLRKVVEQYPYFVDAAVIYADALIQRDMFDMAISTLKRVIQRVPFVHRVVSGQLTKTLSECQLKQNEYIAAYDNMHRSVVLGVETSNSPMADLNDKMGEEVEDASARVESMEEDIVTTPSPSLTLPHPSAPFRNRRRPRNDS</sequence>
<evidence type="ECO:0008006" key="5">
    <source>
        <dbReference type="Google" id="ProtNLM"/>
    </source>
</evidence>
<accession>A0AAV5VZX5</accession>
<feature type="compositionally biased region" description="Basic residues" evidence="2">
    <location>
        <begin position="563"/>
        <end position="572"/>
    </location>
</feature>
<dbReference type="AlphaFoldDB" id="A0AAV5VZX5"/>